<dbReference type="InterPro" id="IPR005804">
    <property type="entry name" value="FA_desaturase_dom"/>
</dbReference>
<keyword evidence="3 12" id="KW-0444">Lipid biosynthesis</keyword>
<dbReference type="GO" id="GO:0006636">
    <property type="term" value="P:unsaturated fatty acid biosynthetic process"/>
    <property type="evidence" value="ECO:0007669"/>
    <property type="project" value="TreeGrafter"/>
</dbReference>
<keyword evidence="4 12" id="KW-0812">Transmembrane</keyword>
<evidence type="ECO:0000256" key="13">
    <source>
        <dbReference type="SAM" id="Phobius"/>
    </source>
</evidence>
<dbReference type="PRINTS" id="PR00075">
    <property type="entry name" value="FACDDSATRASE"/>
</dbReference>
<evidence type="ECO:0000256" key="2">
    <source>
        <dbReference type="ARBA" id="ARBA00009295"/>
    </source>
</evidence>
<dbReference type="GO" id="GO:0005506">
    <property type="term" value="F:iron ion binding"/>
    <property type="evidence" value="ECO:0007669"/>
    <property type="project" value="TreeGrafter"/>
</dbReference>
<feature type="transmembrane region" description="Helical" evidence="13">
    <location>
        <begin position="65"/>
        <end position="86"/>
    </location>
</feature>
<dbReference type="GO" id="GO:0005789">
    <property type="term" value="C:endoplasmic reticulum membrane"/>
    <property type="evidence" value="ECO:0007669"/>
    <property type="project" value="TreeGrafter"/>
</dbReference>
<protein>
    <submittedName>
        <fullName evidence="15">Acyl-CoA desaturase</fullName>
    </submittedName>
</protein>
<feature type="transmembrane region" description="Helical" evidence="13">
    <location>
        <begin position="41"/>
        <end position="59"/>
    </location>
</feature>
<evidence type="ECO:0000256" key="4">
    <source>
        <dbReference type="ARBA" id="ARBA00022692"/>
    </source>
</evidence>
<evidence type="ECO:0000256" key="6">
    <source>
        <dbReference type="ARBA" id="ARBA00022989"/>
    </source>
</evidence>
<comment type="cofactor">
    <cofactor evidence="12">
        <name>Fe(2+)</name>
        <dbReference type="ChEBI" id="CHEBI:29033"/>
    </cofactor>
</comment>
<evidence type="ECO:0000256" key="12">
    <source>
        <dbReference type="RuleBase" id="RU000581"/>
    </source>
</evidence>
<gene>
    <name evidence="15" type="primary">SCD_1</name>
    <name evidence="15" type="ORF">g.87354</name>
</gene>
<evidence type="ECO:0000256" key="11">
    <source>
        <dbReference type="ARBA" id="ARBA00023160"/>
    </source>
</evidence>
<keyword evidence="11 12" id="KW-0275">Fatty acid biosynthesis</keyword>
<evidence type="ECO:0000256" key="9">
    <source>
        <dbReference type="ARBA" id="ARBA00023098"/>
    </source>
</evidence>
<keyword evidence="9" id="KW-0443">Lipid metabolism</keyword>
<evidence type="ECO:0000256" key="1">
    <source>
        <dbReference type="ARBA" id="ARBA00004141"/>
    </source>
</evidence>
<reference evidence="15" key="1">
    <citation type="journal article" date="2016" name="Gigascience">
        <title>De novo construction of an expanded transcriptome assembly for the western tarnished plant bug, Lygus hesperus.</title>
        <authorList>
            <person name="Tassone E.E."/>
            <person name="Geib S.M."/>
            <person name="Hall B."/>
            <person name="Fabrick J.A."/>
            <person name="Brent C.S."/>
            <person name="Hull J.J."/>
        </authorList>
    </citation>
    <scope>NUCLEOTIDE SEQUENCE</scope>
</reference>
<comment type="subcellular location">
    <subcellularLocation>
        <location evidence="1">Membrane</location>
        <topology evidence="1">Multi-pass membrane protein</topology>
    </subcellularLocation>
</comment>
<keyword evidence="6 13" id="KW-1133">Transmembrane helix</keyword>
<dbReference type="PANTHER" id="PTHR11351">
    <property type="entry name" value="ACYL-COA DESATURASE"/>
    <property type="match status" value="1"/>
</dbReference>
<dbReference type="InterPro" id="IPR015876">
    <property type="entry name" value="Acyl-CoA_DS"/>
</dbReference>
<comment type="similarity">
    <text evidence="2 12">Belongs to the fatty acid desaturase type 1 family.</text>
</comment>
<evidence type="ECO:0000313" key="15">
    <source>
        <dbReference type="EMBL" id="JAQ00370.1"/>
    </source>
</evidence>
<evidence type="ECO:0000256" key="10">
    <source>
        <dbReference type="ARBA" id="ARBA00023136"/>
    </source>
</evidence>
<dbReference type="CDD" id="cd03505">
    <property type="entry name" value="Delta9-FADS-like"/>
    <property type="match status" value="1"/>
</dbReference>
<keyword evidence="10 13" id="KW-0472">Membrane</keyword>
<sequence>DIFLQYGEIFSDEERKVDAPKKDDRKSDSEQFKPEIVWKNIFLFVILHTGGFWGIWRILTLQNHWLTIVWSLAVSVIGAEGVMVGSHRFFSHKCFKGNDWFKLLAILTQTIAGQNCIYIWARDHRLHHKYSDTDADPHNSKRGFFFCHMGWLLQKKHPMVKLMGKNIDMSDLEAEPLVMFQKKYYYLLYTVLAFGIPVVVPIYFWGESYSNAILIPYFARYMMTLHGTWTVNSIAHFYGYRPYSKDIVPVESEFVAFITSGEGWHNYHHSFPWDYRAGEFGKKWNFSSRVVDWFASIGWTYDLKCATPEMVKYRITKRGDGSHPSCQRDENSAIDDLTIKPKMEGLGEERRYTKFGEDDSEDIYGDKVSSEGFTLLKRARA</sequence>
<evidence type="ECO:0000256" key="7">
    <source>
        <dbReference type="ARBA" id="ARBA00023002"/>
    </source>
</evidence>
<name>A0A146L0C4_LYGHE</name>
<feature type="transmembrane region" description="Helical" evidence="13">
    <location>
        <begin position="186"/>
        <end position="206"/>
    </location>
</feature>
<dbReference type="GO" id="GO:0004768">
    <property type="term" value="F:stearoyl-CoA 9-desaturase activity"/>
    <property type="evidence" value="ECO:0007669"/>
    <property type="project" value="TreeGrafter"/>
</dbReference>
<dbReference type="AlphaFoldDB" id="A0A146L0C4"/>
<keyword evidence="7 12" id="KW-0560">Oxidoreductase</keyword>
<dbReference type="EMBL" id="GDHC01018259">
    <property type="protein sequence ID" value="JAQ00370.1"/>
    <property type="molecule type" value="Transcribed_RNA"/>
</dbReference>
<evidence type="ECO:0000259" key="14">
    <source>
        <dbReference type="Pfam" id="PF00487"/>
    </source>
</evidence>
<feature type="transmembrane region" description="Helical" evidence="13">
    <location>
        <begin position="218"/>
        <end position="238"/>
    </location>
</feature>
<keyword evidence="8" id="KW-0408">Iron</keyword>
<organism evidence="15">
    <name type="scientific">Lygus hesperus</name>
    <name type="common">Western plant bug</name>
    <dbReference type="NCBI Taxonomy" id="30085"/>
    <lineage>
        <taxon>Eukaryota</taxon>
        <taxon>Metazoa</taxon>
        <taxon>Ecdysozoa</taxon>
        <taxon>Arthropoda</taxon>
        <taxon>Hexapoda</taxon>
        <taxon>Insecta</taxon>
        <taxon>Pterygota</taxon>
        <taxon>Neoptera</taxon>
        <taxon>Paraneoptera</taxon>
        <taxon>Hemiptera</taxon>
        <taxon>Heteroptera</taxon>
        <taxon>Panheteroptera</taxon>
        <taxon>Cimicomorpha</taxon>
        <taxon>Miridae</taxon>
        <taxon>Mirini</taxon>
        <taxon>Lygus</taxon>
    </lineage>
</organism>
<keyword evidence="5" id="KW-0276">Fatty acid metabolism</keyword>
<comment type="domain">
    <text evidence="12">The histidine box domains are involved in binding the catalytic metal ions.</text>
</comment>
<accession>A0A146L0C4</accession>
<feature type="non-terminal residue" evidence="15">
    <location>
        <position position="1"/>
    </location>
</feature>
<evidence type="ECO:0000256" key="3">
    <source>
        <dbReference type="ARBA" id="ARBA00022516"/>
    </source>
</evidence>
<feature type="domain" description="Fatty acid desaturase" evidence="14">
    <location>
        <begin position="64"/>
        <end position="272"/>
    </location>
</feature>
<dbReference type="PANTHER" id="PTHR11351:SF92">
    <property type="entry name" value="ACYL-COA DESATURASE 2-LIKE PROTEIN"/>
    <property type="match status" value="1"/>
</dbReference>
<evidence type="ECO:0000256" key="5">
    <source>
        <dbReference type="ARBA" id="ARBA00022832"/>
    </source>
</evidence>
<proteinExistence type="inferred from homology"/>
<dbReference type="Pfam" id="PF00487">
    <property type="entry name" value="FA_desaturase"/>
    <property type="match status" value="1"/>
</dbReference>
<evidence type="ECO:0000256" key="8">
    <source>
        <dbReference type="ARBA" id="ARBA00023004"/>
    </source>
</evidence>